<dbReference type="RefSeq" id="WP_184678621.1">
    <property type="nucleotide sequence ID" value="NZ_JACHGY010000001.1"/>
</dbReference>
<dbReference type="AlphaFoldDB" id="A0A7X0LLZ4"/>
<keyword evidence="3" id="KW-1185">Reference proteome</keyword>
<dbReference type="EMBL" id="JACHGY010000001">
    <property type="protein sequence ID" value="MBB6431131.1"/>
    <property type="molecule type" value="Genomic_DNA"/>
</dbReference>
<evidence type="ECO:0000256" key="1">
    <source>
        <dbReference type="SAM" id="MobiDB-lite"/>
    </source>
</evidence>
<protein>
    <recommendedName>
        <fullName evidence="4">Helix-turn-helix domain-containing protein</fullName>
    </recommendedName>
</protein>
<feature type="compositionally biased region" description="Gly residues" evidence="1">
    <location>
        <begin position="387"/>
        <end position="398"/>
    </location>
</feature>
<evidence type="ECO:0000313" key="3">
    <source>
        <dbReference type="Proteomes" id="UP000541810"/>
    </source>
</evidence>
<organism evidence="2 3">
    <name type="scientific">Algisphaera agarilytica</name>
    <dbReference type="NCBI Taxonomy" id="1385975"/>
    <lineage>
        <taxon>Bacteria</taxon>
        <taxon>Pseudomonadati</taxon>
        <taxon>Planctomycetota</taxon>
        <taxon>Phycisphaerae</taxon>
        <taxon>Phycisphaerales</taxon>
        <taxon>Phycisphaeraceae</taxon>
        <taxon>Algisphaera</taxon>
    </lineage>
</organism>
<feature type="compositionally biased region" description="Polar residues" evidence="1">
    <location>
        <begin position="371"/>
        <end position="382"/>
    </location>
</feature>
<evidence type="ECO:0008006" key="4">
    <source>
        <dbReference type="Google" id="ProtNLM"/>
    </source>
</evidence>
<proteinExistence type="predicted"/>
<reference evidence="2 3" key="1">
    <citation type="submission" date="2020-08" db="EMBL/GenBank/DDBJ databases">
        <title>Genomic Encyclopedia of Type Strains, Phase IV (KMG-IV): sequencing the most valuable type-strain genomes for metagenomic binning, comparative biology and taxonomic classification.</title>
        <authorList>
            <person name="Goeker M."/>
        </authorList>
    </citation>
    <scope>NUCLEOTIDE SEQUENCE [LARGE SCALE GENOMIC DNA]</scope>
    <source>
        <strain evidence="2 3">DSM 103725</strain>
    </source>
</reference>
<gene>
    <name evidence="2" type="ORF">HNQ40_002937</name>
</gene>
<feature type="region of interest" description="Disordered" evidence="1">
    <location>
        <begin position="330"/>
        <end position="398"/>
    </location>
</feature>
<evidence type="ECO:0000313" key="2">
    <source>
        <dbReference type="EMBL" id="MBB6431131.1"/>
    </source>
</evidence>
<comment type="caution">
    <text evidence="2">The sequence shown here is derived from an EMBL/GenBank/DDBJ whole genome shotgun (WGS) entry which is preliminary data.</text>
</comment>
<dbReference type="Pfam" id="PF13730">
    <property type="entry name" value="HTH_36"/>
    <property type="match status" value="1"/>
</dbReference>
<accession>A0A7X0LLZ4</accession>
<dbReference type="Proteomes" id="UP000541810">
    <property type="component" value="Unassembled WGS sequence"/>
</dbReference>
<name>A0A7X0LLZ4_9BACT</name>
<sequence>MSPKLDRLDRFIALTNGFTRHWLSELTGNELRVYIALAEHFAPGNSGLVWPSHKTLTKITGITRRQSMSEATRGLERAGLIAVIDWPMYTDIGAKQMRTLGGGGTSGRPNVYCLTHVDENGMHRAEQQRPGPADVMAALEGQRQTTGKAVRAYRQGLPASTTQRVMLDAYPVLAEFNPCWTAEVPDHKAAPFAWEDIVIAGVVAMSTTLERAFNVDDKPPVAEFGLQNPAGPSLEDEGRAGSGWIDDDAVAEAVSTRMQIIVGECDQLNATYTSEDRLGLDNLDAWRSSAPKIADISEQLEVGPREVAHAALRQLETAESDRQGCTLNVQGVHDKRTPPPTENVHPVHDKRAGGVRSSVHHRSRPIEANPTKENPTNTSDANASVGAGRGVGTTGENQ</sequence>